<evidence type="ECO:0000256" key="3">
    <source>
        <dbReference type="ARBA" id="ARBA00022723"/>
    </source>
</evidence>
<evidence type="ECO:0000313" key="7">
    <source>
        <dbReference type="EMBL" id="MBC8542763.1"/>
    </source>
</evidence>
<dbReference type="EMBL" id="JACRSQ010000004">
    <property type="protein sequence ID" value="MBC8542763.1"/>
    <property type="molecule type" value="Genomic_DNA"/>
</dbReference>
<dbReference type="SFLD" id="SFLDG01065">
    <property type="entry name" value="anaerobic_coproporphyrinogen-I"/>
    <property type="match status" value="1"/>
</dbReference>
<dbReference type="GO" id="GO:0046872">
    <property type="term" value="F:metal ion binding"/>
    <property type="evidence" value="ECO:0007669"/>
    <property type="project" value="UniProtKB-KW"/>
</dbReference>
<dbReference type="InterPro" id="IPR007197">
    <property type="entry name" value="rSAM"/>
</dbReference>
<dbReference type="InterPro" id="IPR010723">
    <property type="entry name" value="HemN_C"/>
</dbReference>
<dbReference type="SMART" id="SM00729">
    <property type="entry name" value="Elp3"/>
    <property type="match status" value="1"/>
</dbReference>
<dbReference type="InterPro" id="IPR013785">
    <property type="entry name" value="Aldolase_TIM"/>
</dbReference>
<evidence type="ECO:0000256" key="5">
    <source>
        <dbReference type="ARBA" id="ARBA00023014"/>
    </source>
</evidence>
<dbReference type="InterPro" id="IPR006638">
    <property type="entry name" value="Elp3/MiaA/NifB-like_rSAM"/>
</dbReference>
<organism evidence="7 8">
    <name type="scientific">Bianquea renquensis</name>
    <dbReference type="NCBI Taxonomy" id="2763661"/>
    <lineage>
        <taxon>Bacteria</taxon>
        <taxon>Bacillati</taxon>
        <taxon>Bacillota</taxon>
        <taxon>Clostridia</taxon>
        <taxon>Eubacteriales</taxon>
        <taxon>Bianqueaceae</taxon>
        <taxon>Bianquea</taxon>
    </lineage>
</organism>
<dbReference type="GO" id="GO:0051539">
    <property type="term" value="F:4 iron, 4 sulfur cluster binding"/>
    <property type="evidence" value="ECO:0007669"/>
    <property type="project" value="TreeGrafter"/>
</dbReference>
<dbReference type="CDD" id="cd01335">
    <property type="entry name" value="Radical_SAM"/>
    <property type="match status" value="1"/>
</dbReference>
<dbReference type="Proteomes" id="UP000657006">
    <property type="component" value="Unassembled WGS sequence"/>
</dbReference>
<keyword evidence="3" id="KW-0479">Metal-binding</keyword>
<dbReference type="Pfam" id="PF04055">
    <property type="entry name" value="Radical_SAM"/>
    <property type="match status" value="1"/>
</dbReference>
<keyword evidence="4" id="KW-0408">Iron</keyword>
<accession>A0A926I0S9</accession>
<protein>
    <recommendedName>
        <fullName evidence="1">Heme chaperone HemW</fullName>
    </recommendedName>
</protein>
<name>A0A926I0S9_9FIRM</name>
<dbReference type="InterPro" id="IPR034505">
    <property type="entry name" value="Coproporphyrinogen-III_oxidase"/>
</dbReference>
<dbReference type="Pfam" id="PF06969">
    <property type="entry name" value="HemN_C"/>
    <property type="match status" value="1"/>
</dbReference>
<gene>
    <name evidence="7" type="ORF">H8730_04275</name>
</gene>
<feature type="domain" description="Radical SAM core" evidence="6">
    <location>
        <begin position="35"/>
        <end position="275"/>
    </location>
</feature>
<reference evidence="7" key="1">
    <citation type="submission" date="2020-08" db="EMBL/GenBank/DDBJ databases">
        <title>Genome public.</title>
        <authorList>
            <person name="Liu C."/>
            <person name="Sun Q."/>
        </authorList>
    </citation>
    <scope>NUCLEOTIDE SEQUENCE</scope>
    <source>
        <strain evidence="7">NSJ-32</strain>
    </source>
</reference>
<dbReference type="SFLD" id="SFLDS00029">
    <property type="entry name" value="Radical_SAM"/>
    <property type="match status" value="1"/>
</dbReference>
<sequence length="441" mass="50262">MNYTSYDVAVMNYPLFDKREDVSQAAEKFFKAPPVEKRAEVPLYIHVPFCTSLCDFCIYHRNLASQPERIEAYVDALLREIEMYAGEPYTCQLPIGSVFIGGGTPTVLTRDQLIRILDRLHQSFNLKGCDITVECHTQNANLEKLIALREHGVTRVSTGIQTLQHKARRDLHMAGSPDALIQWLAMAKSIGFSGVSADLMYGLPGVSQEEFLQDLDQAIKLQLSHLSVYKTAVFAYTKLYREQQKSMSPPAALNETEMRETFYQAHDKLMTHGYELISAQEYGREKGLIRFWDLTYDGYGDNLSFGPSSFGYINGYCYQNESELDSYVKKLQGRVLPVSRISRRITSKQLMERAMVMGFRRGAVSLFRFADTFGYDLKQIFSEVIHRHIKQGYVTAVGDQLILTRKGLYEQGKVSVDYMQSIFQGISNLKRKLCIGSHEMP</sequence>
<dbReference type="GO" id="GO:0003824">
    <property type="term" value="F:catalytic activity"/>
    <property type="evidence" value="ECO:0007669"/>
    <property type="project" value="InterPro"/>
</dbReference>
<proteinExistence type="predicted"/>
<keyword evidence="8" id="KW-1185">Reference proteome</keyword>
<comment type="caution">
    <text evidence="7">The sequence shown here is derived from an EMBL/GenBank/DDBJ whole genome shotgun (WGS) entry which is preliminary data.</text>
</comment>
<dbReference type="PANTHER" id="PTHR13932">
    <property type="entry name" value="COPROPORPHYRINIGEN III OXIDASE"/>
    <property type="match status" value="1"/>
</dbReference>
<evidence type="ECO:0000256" key="4">
    <source>
        <dbReference type="ARBA" id="ARBA00023004"/>
    </source>
</evidence>
<evidence type="ECO:0000256" key="1">
    <source>
        <dbReference type="ARBA" id="ARBA00017228"/>
    </source>
</evidence>
<keyword evidence="2" id="KW-0949">S-adenosyl-L-methionine</keyword>
<dbReference type="RefSeq" id="WP_249289438.1">
    <property type="nucleotide sequence ID" value="NZ_JACRSQ010000004.1"/>
</dbReference>
<evidence type="ECO:0000259" key="6">
    <source>
        <dbReference type="PROSITE" id="PS51918"/>
    </source>
</evidence>
<dbReference type="GO" id="GO:0005737">
    <property type="term" value="C:cytoplasm"/>
    <property type="evidence" value="ECO:0007669"/>
    <property type="project" value="TreeGrafter"/>
</dbReference>
<dbReference type="PROSITE" id="PS51918">
    <property type="entry name" value="RADICAL_SAM"/>
    <property type="match status" value="1"/>
</dbReference>
<dbReference type="AlphaFoldDB" id="A0A926I0S9"/>
<dbReference type="SUPFAM" id="SSF102114">
    <property type="entry name" value="Radical SAM enzymes"/>
    <property type="match status" value="1"/>
</dbReference>
<dbReference type="InterPro" id="IPR058240">
    <property type="entry name" value="rSAM_sf"/>
</dbReference>
<dbReference type="PANTHER" id="PTHR13932:SF5">
    <property type="entry name" value="RADICAL S-ADENOSYL METHIONINE DOMAIN-CONTAINING PROTEIN 1, MITOCHONDRIAL"/>
    <property type="match status" value="1"/>
</dbReference>
<evidence type="ECO:0000256" key="2">
    <source>
        <dbReference type="ARBA" id="ARBA00022691"/>
    </source>
</evidence>
<keyword evidence="5" id="KW-0411">Iron-sulfur</keyword>
<evidence type="ECO:0000313" key="8">
    <source>
        <dbReference type="Proteomes" id="UP000657006"/>
    </source>
</evidence>
<dbReference type="Gene3D" id="3.20.20.70">
    <property type="entry name" value="Aldolase class I"/>
    <property type="match status" value="1"/>
</dbReference>
<dbReference type="GO" id="GO:0006779">
    <property type="term" value="P:porphyrin-containing compound biosynthetic process"/>
    <property type="evidence" value="ECO:0007669"/>
    <property type="project" value="TreeGrafter"/>
</dbReference>